<reference evidence="2" key="1">
    <citation type="journal article" date="2020" name="mSystems">
        <title>Genome- and Community-Level Interaction Insights into Carbon Utilization and Element Cycling Functions of Hydrothermarchaeota in Hydrothermal Sediment.</title>
        <authorList>
            <person name="Zhou Z."/>
            <person name="Liu Y."/>
            <person name="Xu W."/>
            <person name="Pan J."/>
            <person name="Luo Z.H."/>
            <person name="Li M."/>
        </authorList>
    </citation>
    <scope>NUCLEOTIDE SEQUENCE [LARGE SCALE GENOMIC DNA]</scope>
    <source>
        <strain evidence="2">SpSt-508</strain>
    </source>
</reference>
<dbReference type="CDD" id="cd03794">
    <property type="entry name" value="GT4_WbuB-like"/>
    <property type="match status" value="1"/>
</dbReference>
<sequence length="464" mass="52018">MTAITWDAPVASACQRRIGRRLLLVAYAFPPVGGAGVQRPLKWVKYLRRAGWHVTVLTPENPSVPVRDESLLEEVPDDTVFLRPRTREPSYRWKQQLNVAATPSSRRWAVPKRWLRQLAGGLLQPDPQILWYGKAVDAATRHLRRAPHDAVLVTAPPFSSFLIGAALRRRCQTPLILDYRDEWDLSNRYLEHASRGWLSRVVQERMQRSVLRAADAVIATTQASERRLQERILQAGSCARTACIYNGYDEDDLEPSGGSSAIPHVPTGCFRMVYTGTLWNLTSIEPLIQGLELLHQRAPAAAAQIELACIGRKTPEQQAYVDRLKRTACRVLDVGYSSHDAVIAWLRSAHAVCLLLSDVPGADRVVPAKLFEYLALHKPILACLPDGESCQLVARYGQAGFFRPASPEALAEFLANIVSRRDSAAWNYPLEPSDVTEFSRERQTERLLALLEDVVSQHRTGETR</sequence>
<dbReference type="EMBL" id="DSVQ01000016">
    <property type="protein sequence ID" value="HGT40419.1"/>
    <property type="molecule type" value="Genomic_DNA"/>
</dbReference>
<dbReference type="Pfam" id="PF13579">
    <property type="entry name" value="Glyco_trans_4_4"/>
    <property type="match status" value="1"/>
</dbReference>
<comment type="caution">
    <text evidence="2">The sequence shown here is derived from an EMBL/GenBank/DDBJ whole genome shotgun (WGS) entry which is preliminary data.</text>
</comment>
<protein>
    <recommendedName>
        <fullName evidence="1">Glycosyltransferase subfamily 4-like N-terminal domain-containing protein</fullName>
    </recommendedName>
</protein>
<dbReference type="GO" id="GO:0016757">
    <property type="term" value="F:glycosyltransferase activity"/>
    <property type="evidence" value="ECO:0007669"/>
    <property type="project" value="UniProtKB-ARBA"/>
</dbReference>
<feature type="domain" description="Glycosyltransferase subfamily 4-like N-terminal" evidence="1">
    <location>
        <begin position="41"/>
        <end position="235"/>
    </location>
</feature>
<dbReference type="InterPro" id="IPR028098">
    <property type="entry name" value="Glyco_trans_4-like_N"/>
</dbReference>
<name>A0A7C4LP38_9PLAN</name>
<evidence type="ECO:0000259" key="1">
    <source>
        <dbReference type="Pfam" id="PF13579"/>
    </source>
</evidence>
<dbReference type="SUPFAM" id="SSF53756">
    <property type="entry name" value="UDP-Glycosyltransferase/glycogen phosphorylase"/>
    <property type="match status" value="1"/>
</dbReference>
<organism evidence="2">
    <name type="scientific">Schlesneria paludicola</name>
    <dbReference type="NCBI Taxonomy" id="360056"/>
    <lineage>
        <taxon>Bacteria</taxon>
        <taxon>Pseudomonadati</taxon>
        <taxon>Planctomycetota</taxon>
        <taxon>Planctomycetia</taxon>
        <taxon>Planctomycetales</taxon>
        <taxon>Planctomycetaceae</taxon>
        <taxon>Schlesneria</taxon>
    </lineage>
</organism>
<evidence type="ECO:0000313" key="2">
    <source>
        <dbReference type="EMBL" id="HGT40419.1"/>
    </source>
</evidence>
<dbReference type="AlphaFoldDB" id="A0A7C4LP38"/>
<gene>
    <name evidence="2" type="ORF">ENS64_14330</name>
</gene>
<accession>A0A7C4LP38</accession>
<dbReference type="Gene3D" id="3.40.50.2000">
    <property type="entry name" value="Glycogen Phosphorylase B"/>
    <property type="match status" value="2"/>
</dbReference>
<proteinExistence type="predicted"/>